<name>A0A409Y4J7_9AGAR</name>
<dbReference type="InterPro" id="IPR036047">
    <property type="entry name" value="F-box-like_dom_sf"/>
</dbReference>
<dbReference type="Pfam" id="PF12937">
    <property type="entry name" value="F-box-like"/>
    <property type="match status" value="1"/>
</dbReference>
<reference evidence="2 3" key="1">
    <citation type="journal article" date="2018" name="Evol. Lett.">
        <title>Horizontal gene cluster transfer increased hallucinogenic mushroom diversity.</title>
        <authorList>
            <person name="Reynolds H.T."/>
            <person name="Vijayakumar V."/>
            <person name="Gluck-Thaler E."/>
            <person name="Korotkin H.B."/>
            <person name="Matheny P.B."/>
            <person name="Slot J.C."/>
        </authorList>
    </citation>
    <scope>NUCLEOTIDE SEQUENCE [LARGE SCALE GENOMIC DNA]</scope>
    <source>
        <strain evidence="2 3">SRW20</strain>
    </source>
</reference>
<comment type="caution">
    <text evidence="2">The sequence shown here is derived from an EMBL/GenBank/DDBJ whole genome shotgun (WGS) entry which is preliminary data.</text>
</comment>
<dbReference type="SUPFAM" id="SSF81383">
    <property type="entry name" value="F-box domain"/>
    <property type="match status" value="1"/>
</dbReference>
<dbReference type="OrthoDB" id="2856616at2759"/>
<gene>
    <name evidence="2" type="ORF">CVT26_002975</name>
</gene>
<keyword evidence="3" id="KW-1185">Reference proteome</keyword>
<feature type="domain" description="F-box" evidence="1">
    <location>
        <begin position="19"/>
        <end position="72"/>
    </location>
</feature>
<dbReference type="Gene3D" id="1.20.1280.50">
    <property type="match status" value="1"/>
</dbReference>
<dbReference type="AlphaFoldDB" id="A0A409Y4J7"/>
<organism evidence="2 3">
    <name type="scientific">Gymnopilus dilepis</name>
    <dbReference type="NCBI Taxonomy" id="231916"/>
    <lineage>
        <taxon>Eukaryota</taxon>
        <taxon>Fungi</taxon>
        <taxon>Dikarya</taxon>
        <taxon>Basidiomycota</taxon>
        <taxon>Agaricomycotina</taxon>
        <taxon>Agaricomycetes</taxon>
        <taxon>Agaricomycetidae</taxon>
        <taxon>Agaricales</taxon>
        <taxon>Agaricineae</taxon>
        <taxon>Hymenogastraceae</taxon>
        <taxon>Gymnopilus</taxon>
    </lineage>
</organism>
<proteinExistence type="predicted"/>
<protein>
    <recommendedName>
        <fullName evidence="1">F-box domain-containing protein</fullName>
    </recommendedName>
</protein>
<dbReference type="InterPro" id="IPR001810">
    <property type="entry name" value="F-box_dom"/>
</dbReference>
<evidence type="ECO:0000259" key="1">
    <source>
        <dbReference type="Pfam" id="PF12937"/>
    </source>
</evidence>
<sequence length="537" mass="60990">MVDAVDPLPFPCERQNAPICNLPEDVLWHVFFLNTTSPIASLKSAFEDLISSSHVCLAWRTLINSSPSLWSRAIDWDYFRRADIRDEIMPRTGDALLNIRVNCYPYRYESPAESVFTFLLEHWARIQTLELSIIYYSHLSSNKLEDDLWHLIGRPAPSLQNFQLKINSRYTNTGWPPAIPEGHVLFGDQAPVLEKIASPITIRLTSPWLAHIRDLSLCGSLPVEEFLEALKSMSCLETLRDSNNSLTSADRSLHLPAISHPTLNRITLVVQSNVEPYVQFLSHLSISPKCTLDVAVHALSRHAWEQEHWDLTDELVRLFPKFCDLTQAQSAVLSLDSYRFAFSALAPNRVISSFEFLHQMRPPTAEGRMHTPPFFQHFLQSSPLPNLRHLIFIAAPCHGLLAFDQACFDYVKSVEVLHTTTSCIQCITDLLAADTSLVMFPALRELHLQSLPEKADIPSMKFFLASRKSIGEPFNTLVMRKTSYILGNKKRTVDLRWLDRFTGLKVVFQSGRGDEESEYICGKSDVKELAKVPVNND</sequence>
<evidence type="ECO:0000313" key="2">
    <source>
        <dbReference type="EMBL" id="PPQ97929.1"/>
    </source>
</evidence>
<dbReference type="EMBL" id="NHYE01001163">
    <property type="protein sequence ID" value="PPQ97929.1"/>
    <property type="molecule type" value="Genomic_DNA"/>
</dbReference>
<dbReference type="Proteomes" id="UP000284706">
    <property type="component" value="Unassembled WGS sequence"/>
</dbReference>
<accession>A0A409Y4J7</accession>
<evidence type="ECO:0000313" key="3">
    <source>
        <dbReference type="Proteomes" id="UP000284706"/>
    </source>
</evidence>
<dbReference type="InParanoid" id="A0A409Y4J7"/>